<reference evidence="1 2" key="1">
    <citation type="submission" date="2018-03" db="EMBL/GenBank/DDBJ databases">
        <title>Genomic Encyclopedia of Archaeal and Bacterial Type Strains, Phase II (KMG-II): from individual species to whole genera.</title>
        <authorList>
            <person name="Goeker M."/>
        </authorList>
    </citation>
    <scope>NUCLEOTIDE SEQUENCE [LARGE SCALE GENOMIC DNA]</scope>
    <source>
        <strain evidence="1 2">DSM 18107</strain>
    </source>
</reference>
<proteinExistence type="predicted"/>
<protein>
    <submittedName>
        <fullName evidence="1">Uncharacterized protein</fullName>
    </submittedName>
</protein>
<dbReference type="EMBL" id="PYGK01000003">
    <property type="protein sequence ID" value="PSL33285.1"/>
    <property type="molecule type" value="Genomic_DNA"/>
</dbReference>
<evidence type="ECO:0000313" key="2">
    <source>
        <dbReference type="Proteomes" id="UP000240978"/>
    </source>
</evidence>
<dbReference type="Proteomes" id="UP000240978">
    <property type="component" value="Unassembled WGS sequence"/>
</dbReference>
<comment type="caution">
    <text evidence="1">The sequence shown here is derived from an EMBL/GenBank/DDBJ whole genome shotgun (WGS) entry which is preliminary data.</text>
</comment>
<name>A0A2P8GH67_9BACT</name>
<keyword evidence="2" id="KW-1185">Reference proteome</keyword>
<sequence length="34" mass="4238">MEYFNSQFDGIIKKYQNPRFWKKQGSEGNYFERT</sequence>
<organism evidence="1 2">
    <name type="scientific">Chitinophaga ginsengisoli</name>
    <dbReference type="NCBI Taxonomy" id="363837"/>
    <lineage>
        <taxon>Bacteria</taxon>
        <taxon>Pseudomonadati</taxon>
        <taxon>Bacteroidota</taxon>
        <taxon>Chitinophagia</taxon>
        <taxon>Chitinophagales</taxon>
        <taxon>Chitinophagaceae</taxon>
        <taxon>Chitinophaga</taxon>
    </lineage>
</organism>
<gene>
    <name evidence="1" type="ORF">CLV42_103268</name>
</gene>
<dbReference type="AlphaFoldDB" id="A0A2P8GH67"/>
<evidence type="ECO:0000313" key="1">
    <source>
        <dbReference type="EMBL" id="PSL33285.1"/>
    </source>
</evidence>
<accession>A0A2P8GH67</accession>